<sequence length="42" mass="4642">MDAQKNCTEAHKDGRYNIAQDDNAYSSKLDRDGDGLACEPKP</sequence>
<evidence type="ECO:0000256" key="1">
    <source>
        <dbReference type="SAM" id="MobiDB-lite"/>
    </source>
</evidence>
<feature type="domain" description="Excalibur calcium-binding" evidence="2">
    <location>
        <begin position="3"/>
        <end position="39"/>
    </location>
</feature>
<dbReference type="Proteomes" id="UP001299283">
    <property type="component" value="Unassembled WGS sequence"/>
</dbReference>
<dbReference type="InterPro" id="IPR008613">
    <property type="entry name" value="Excalibur_Ca-bd_domain"/>
</dbReference>
<evidence type="ECO:0000313" key="4">
    <source>
        <dbReference type="Proteomes" id="UP001299283"/>
    </source>
</evidence>
<reference evidence="3 4" key="1">
    <citation type="submission" date="2023-12" db="EMBL/GenBank/DDBJ databases">
        <title>Description of new species of Mycobacterium terrae complex isolated from sewage at the Sao Paulo Zoological Park Foundation in Brazil.</title>
        <authorList>
            <person name="Romagnoli C.L."/>
            <person name="Conceicao E.C."/>
            <person name="Machado E."/>
            <person name="Barreto L.B.P.F."/>
            <person name="Sharma A."/>
            <person name="Silva N.M."/>
            <person name="Marques L.E."/>
            <person name="Juliana M.A."/>
            <person name="Lourenco M.C.S."/>
            <person name="Digiampietri L.A."/>
            <person name="Suffys P.N."/>
            <person name="Viana-Niero C."/>
        </authorList>
    </citation>
    <scope>NUCLEOTIDE SEQUENCE [LARGE SCALE GENOMIC DNA]</scope>
    <source>
        <strain evidence="3 4">MYC017</strain>
    </source>
</reference>
<protein>
    <submittedName>
        <fullName evidence="3">Excalibur calcium-binding domain-containing protein</fullName>
    </submittedName>
</protein>
<dbReference type="SMART" id="SM00894">
    <property type="entry name" value="Excalibur"/>
    <property type="match status" value="1"/>
</dbReference>
<dbReference type="EMBL" id="JAYJJQ010000001">
    <property type="protein sequence ID" value="MEB3067818.1"/>
    <property type="molecule type" value="Genomic_DNA"/>
</dbReference>
<evidence type="ECO:0000313" key="3">
    <source>
        <dbReference type="EMBL" id="MEB3067818.1"/>
    </source>
</evidence>
<accession>A0ABU5YRT0</accession>
<feature type="region of interest" description="Disordered" evidence="1">
    <location>
        <begin position="18"/>
        <end position="42"/>
    </location>
</feature>
<organism evidence="3 4">
    <name type="scientific">[Mycobacterium] vasticus</name>
    <dbReference type="NCBI Taxonomy" id="2875777"/>
    <lineage>
        <taxon>Bacteria</taxon>
        <taxon>Bacillati</taxon>
        <taxon>Actinomycetota</taxon>
        <taxon>Actinomycetes</taxon>
        <taxon>Mycobacteriales</taxon>
        <taxon>Mycobacteriaceae</taxon>
        <taxon>Mycolicibacter</taxon>
    </lineage>
</organism>
<name>A0ABU5YRT0_9MYCO</name>
<dbReference type="Pfam" id="PF05901">
    <property type="entry name" value="Excalibur"/>
    <property type="match status" value="1"/>
</dbReference>
<evidence type="ECO:0000259" key="2">
    <source>
        <dbReference type="SMART" id="SM00894"/>
    </source>
</evidence>
<gene>
    <name evidence="3" type="ORF">K5L39_01330</name>
</gene>
<comment type="caution">
    <text evidence="3">The sequence shown here is derived from an EMBL/GenBank/DDBJ whole genome shotgun (WGS) entry which is preliminary data.</text>
</comment>
<proteinExistence type="predicted"/>
<feature type="compositionally biased region" description="Basic and acidic residues" evidence="1">
    <location>
        <begin position="28"/>
        <end position="42"/>
    </location>
</feature>
<keyword evidence="4" id="KW-1185">Reference proteome</keyword>